<dbReference type="HOGENOM" id="CLU_2413463_0_0_1"/>
<name>F0X6R5_GROCL</name>
<proteinExistence type="predicted"/>
<protein>
    <submittedName>
        <fullName evidence="2">Uncharacterized protein</fullName>
    </submittedName>
</protein>
<evidence type="ECO:0000313" key="3">
    <source>
        <dbReference type="Proteomes" id="UP000007796"/>
    </source>
</evidence>
<dbReference type="AlphaFoldDB" id="F0X6R5"/>
<dbReference type="GeneID" id="25980205"/>
<feature type="region of interest" description="Disordered" evidence="1">
    <location>
        <begin position="67"/>
        <end position="92"/>
    </location>
</feature>
<organism evidence="3">
    <name type="scientific">Grosmannia clavigera (strain kw1407 / UAMH 11150)</name>
    <name type="common">Blue stain fungus</name>
    <name type="synonym">Graphiocladiella clavigera</name>
    <dbReference type="NCBI Taxonomy" id="655863"/>
    <lineage>
        <taxon>Eukaryota</taxon>
        <taxon>Fungi</taxon>
        <taxon>Dikarya</taxon>
        <taxon>Ascomycota</taxon>
        <taxon>Pezizomycotina</taxon>
        <taxon>Sordariomycetes</taxon>
        <taxon>Sordariomycetidae</taxon>
        <taxon>Ophiostomatales</taxon>
        <taxon>Ophiostomataceae</taxon>
        <taxon>Leptographium</taxon>
    </lineage>
</organism>
<dbReference type="RefSeq" id="XP_014175900.1">
    <property type="nucleotide sequence ID" value="XM_014320425.1"/>
</dbReference>
<keyword evidence="3" id="KW-1185">Reference proteome</keyword>
<dbReference type="EMBL" id="GL629729">
    <property type="protein sequence ID" value="EFX06418.1"/>
    <property type="molecule type" value="Genomic_DNA"/>
</dbReference>
<dbReference type="InParanoid" id="F0X6R5"/>
<evidence type="ECO:0000313" key="2">
    <source>
        <dbReference type="EMBL" id="EFX06418.1"/>
    </source>
</evidence>
<accession>F0X6R5</accession>
<reference evidence="2 3" key="1">
    <citation type="journal article" date="2011" name="Proc. Natl. Acad. Sci. U.S.A.">
        <title>Genome and transcriptome analyses of the mountain pine beetle-fungal symbiont Grosmannia clavigera, a lodgepole pine pathogen.</title>
        <authorList>
            <person name="DiGuistini S."/>
            <person name="Wang Y."/>
            <person name="Liao N.Y."/>
            <person name="Taylor G."/>
            <person name="Tanguay P."/>
            <person name="Feau N."/>
            <person name="Henrissat B."/>
            <person name="Chan S.K."/>
            <person name="Hesse-Orce U."/>
            <person name="Alamouti S.M."/>
            <person name="Tsui C.K.M."/>
            <person name="Docking R.T."/>
            <person name="Levasseur A."/>
            <person name="Haridas S."/>
            <person name="Robertson G."/>
            <person name="Birol I."/>
            <person name="Holt R.A."/>
            <person name="Marra M.A."/>
            <person name="Hamelin R.C."/>
            <person name="Hirst M."/>
            <person name="Jones S.J.M."/>
            <person name="Bohlmann J."/>
            <person name="Breuil C."/>
        </authorList>
    </citation>
    <scope>NUCLEOTIDE SEQUENCE [LARGE SCALE GENOMIC DNA]</scope>
    <source>
        <strain evidence="3">kw1407 / UAMH 11150</strain>
    </source>
</reference>
<sequence>MTDGAGIRALIVLPYPAISRHAPLRNGNYFVLFASQLPVNGNCPPQKLIRYSRGGGKDEEIYVCKDGNAAQQSTDREQGSNERLPPARILLK</sequence>
<gene>
    <name evidence="2" type="ORF">CMQ_6739</name>
</gene>
<dbReference type="Proteomes" id="UP000007796">
    <property type="component" value="Unassembled WGS sequence"/>
</dbReference>
<evidence type="ECO:0000256" key="1">
    <source>
        <dbReference type="SAM" id="MobiDB-lite"/>
    </source>
</evidence>